<evidence type="ECO:0000313" key="4">
    <source>
        <dbReference type="EMBL" id="BBX59948.1"/>
    </source>
</evidence>
<feature type="domain" description="PPE family C-terminal" evidence="3">
    <location>
        <begin position="315"/>
        <end position="394"/>
    </location>
</feature>
<dbReference type="GO" id="GO:0052572">
    <property type="term" value="P:response to host immune response"/>
    <property type="evidence" value="ECO:0007669"/>
    <property type="project" value="TreeGrafter"/>
</dbReference>
<organism evidence="4 5">
    <name type="scientific">Mycobacterium shottsii</name>
    <dbReference type="NCBI Taxonomy" id="133549"/>
    <lineage>
        <taxon>Bacteria</taxon>
        <taxon>Bacillati</taxon>
        <taxon>Actinomycetota</taxon>
        <taxon>Actinomycetes</taxon>
        <taxon>Mycobacteriales</taxon>
        <taxon>Mycobacteriaceae</taxon>
        <taxon>Mycobacterium</taxon>
        <taxon>Mycobacterium ulcerans group</taxon>
    </lineage>
</organism>
<evidence type="ECO:0000256" key="1">
    <source>
        <dbReference type="ARBA" id="ARBA00010652"/>
    </source>
</evidence>
<dbReference type="AlphaFoldDB" id="A0A7I7LJE9"/>
<dbReference type="EMBL" id="AP022572">
    <property type="protein sequence ID" value="BBX59948.1"/>
    <property type="molecule type" value="Genomic_DNA"/>
</dbReference>
<sequence length="398" mass="40637">MDFGRRPPEVTSALMYMGPGSTSMTAAASVWNRVAAELDSAATSYESLVIGLVEEGWLGPASVAMADAVAPYVVWMRATAAQAEHTAMQARASAAAYETAFGAVVPPPLISANRVRLAELIASNVFGQNIAVITTLETEYGQMWAQDAAAMYEYAAATSSATELTPFTQPQQIVRAGAGSGQIAAVAHSAATLAGTSQTTLSRLISEIPKALHGIVAPIAASTTPDSPLGWLWQILFGTTFPTSISALLTDLQPYASFFYNTEGLPYFSIGMANNFIQMSKTLGLLSGTTAAATGGAASGLSGLGGLIDGGGQVSAHLGHAASLGRLSVPPSWAQSVPDLESMPARMPIETLKFAPDGGGAGNLLGGMPLGGPGLGASGSGPRYGVRPTVMARPPFAG</sequence>
<accession>A0A7I7LJE9</accession>
<dbReference type="InterPro" id="IPR038332">
    <property type="entry name" value="PPE_sf"/>
</dbReference>
<keyword evidence="5" id="KW-1185">Reference proteome</keyword>
<name>A0A7I7LJE9_9MYCO</name>
<reference evidence="4 5" key="1">
    <citation type="journal article" date="2019" name="Emerg. Microbes Infect.">
        <title>Comprehensive subspecies identification of 175 nontuberculous mycobacteria species based on 7547 genomic profiles.</title>
        <authorList>
            <person name="Matsumoto Y."/>
            <person name="Kinjo T."/>
            <person name="Motooka D."/>
            <person name="Nabeya D."/>
            <person name="Jung N."/>
            <person name="Uechi K."/>
            <person name="Horii T."/>
            <person name="Iida T."/>
            <person name="Fujita J."/>
            <person name="Nakamura S."/>
        </authorList>
    </citation>
    <scope>NUCLEOTIDE SEQUENCE [LARGE SCALE GENOMIC DNA]</scope>
    <source>
        <strain evidence="4 5">JCM 12657</strain>
    </source>
</reference>
<feature type="domain" description="PPE" evidence="2">
    <location>
        <begin position="2"/>
        <end position="163"/>
    </location>
</feature>
<comment type="similarity">
    <text evidence="1">Belongs to the mycobacterial PPE family.</text>
</comment>
<dbReference type="PANTHER" id="PTHR46766">
    <property type="entry name" value="GLUTAMINE-RICH PROTEIN 2"/>
    <property type="match status" value="1"/>
</dbReference>
<evidence type="ECO:0000259" key="3">
    <source>
        <dbReference type="Pfam" id="PF12484"/>
    </source>
</evidence>
<evidence type="ECO:0000313" key="5">
    <source>
        <dbReference type="Proteomes" id="UP000467164"/>
    </source>
</evidence>
<dbReference type="InterPro" id="IPR000030">
    <property type="entry name" value="PPE_dom"/>
</dbReference>
<dbReference type="Pfam" id="PF00823">
    <property type="entry name" value="PPE"/>
    <property type="match status" value="1"/>
</dbReference>
<dbReference type="Proteomes" id="UP000467164">
    <property type="component" value="Chromosome"/>
</dbReference>
<protein>
    <submittedName>
        <fullName evidence="4">PPE family protein PPE26</fullName>
    </submittedName>
</protein>
<proteinExistence type="inferred from homology"/>
<dbReference type="Gene3D" id="1.20.1260.20">
    <property type="entry name" value="PPE superfamily"/>
    <property type="match status" value="1"/>
</dbReference>
<dbReference type="Pfam" id="PF12484">
    <property type="entry name" value="PPE-SVP"/>
    <property type="match status" value="1"/>
</dbReference>
<dbReference type="SUPFAM" id="SSF140459">
    <property type="entry name" value="PE/PPE dimer-like"/>
    <property type="match status" value="1"/>
</dbReference>
<gene>
    <name evidence="4" type="primary">PPE26_2</name>
    <name evidence="4" type="ORF">MSHO_52930</name>
</gene>
<dbReference type="KEGG" id="msho:MSHO_52930"/>
<dbReference type="RefSeq" id="WP_198965834.1">
    <property type="nucleotide sequence ID" value="NZ_AP022572.1"/>
</dbReference>
<dbReference type="InterPro" id="IPR022171">
    <property type="entry name" value="PPE_C"/>
</dbReference>
<evidence type="ECO:0000259" key="2">
    <source>
        <dbReference type="Pfam" id="PF00823"/>
    </source>
</evidence>
<dbReference type="PANTHER" id="PTHR46766:SF1">
    <property type="entry name" value="GLUTAMINE-RICH PROTEIN 2"/>
    <property type="match status" value="1"/>
</dbReference>